<dbReference type="Gene3D" id="2.10.25.10">
    <property type="entry name" value="Laminin"/>
    <property type="match status" value="12"/>
</dbReference>
<feature type="chain" id="PRO_5039888601" evidence="3">
    <location>
        <begin position="25"/>
        <end position="799"/>
    </location>
</feature>
<feature type="domain" description="EGF-like" evidence="4">
    <location>
        <begin position="591"/>
        <end position="624"/>
    </location>
</feature>
<evidence type="ECO:0000259" key="4">
    <source>
        <dbReference type="SMART" id="SM00181"/>
    </source>
</evidence>
<feature type="domain" description="EGF-like" evidence="4">
    <location>
        <begin position="528"/>
        <end position="557"/>
    </location>
</feature>
<evidence type="ECO:0000313" key="6">
    <source>
        <dbReference type="RefSeq" id="XP_022825539.1"/>
    </source>
</evidence>
<feature type="domain" description="EGF-like" evidence="4">
    <location>
        <begin position="179"/>
        <end position="210"/>
    </location>
</feature>
<feature type="domain" description="EGF-like" evidence="4">
    <location>
        <begin position="95"/>
        <end position="128"/>
    </location>
</feature>
<proteinExistence type="predicted"/>
<reference evidence="6" key="1">
    <citation type="submission" date="2025-08" db="UniProtKB">
        <authorList>
            <consortium name="RefSeq"/>
        </authorList>
    </citation>
    <scope>IDENTIFICATION</scope>
    <source>
        <strain evidence="6">Ishihara</strain>
        <tissue evidence="6">Whole body</tissue>
    </source>
</reference>
<dbReference type="GeneID" id="111355724"/>
<feature type="domain" description="EGF-like" evidence="4">
    <location>
        <begin position="626"/>
        <end position="659"/>
    </location>
</feature>
<dbReference type="OrthoDB" id="10268124at2759"/>
<evidence type="ECO:0000256" key="1">
    <source>
        <dbReference type="SAM" id="MobiDB-lite"/>
    </source>
</evidence>
<keyword evidence="2" id="KW-0812">Transmembrane</keyword>
<keyword evidence="2" id="KW-1133">Transmembrane helix</keyword>
<dbReference type="AlphaFoldDB" id="A0A9J7ITT6"/>
<feature type="region of interest" description="Disordered" evidence="1">
    <location>
        <begin position="771"/>
        <end position="799"/>
    </location>
</feature>
<gene>
    <name evidence="6" type="primary">LOC111355724</name>
</gene>
<evidence type="ECO:0000256" key="2">
    <source>
        <dbReference type="SAM" id="Phobius"/>
    </source>
</evidence>
<protein>
    <submittedName>
        <fullName evidence="6">Multiple epidermal growth factor-like domains protein 10</fullName>
    </submittedName>
</protein>
<organism evidence="5 6">
    <name type="scientific">Spodoptera litura</name>
    <name type="common">Asian cotton leafworm</name>
    <dbReference type="NCBI Taxonomy" id="69820"/>
    <lineage>
        <taxon>Eukaryota</taxon>
        <taxon>Metazoa</taxon>
        <taxon>Ecdysozoa</taxon>
        <taxon>Arthropoda</taxon>
        <taxon>Hexapoda</taxon>
        <taxon>Insecta</taxon>
        <taxon>Pterygota</taxon>
        <taxon>Neoptera</taxon>
        <taxon>Endopterygota</taxon>
        <taxon>Lepidoptera</taxon>
        <taxon>Glossata</taxon>
        <taxon>Ditrysia</taxon>
        <taxon>Noctuoidea</taxon>
        <taxon>Noctuidae</taxon>
        <taxon>Amphipyrinae</taxon>
        <taxon>Spodoptera</taxon>
    </lineage>
</organism>
<dbReference type="KEGG" id="sliu:111355724"/>
<dbReference type="Proteomes" id="UP000301870">
    <property type="component" value="Chromosome 21"/>
</dbReference>
<dbReference type="RefSeq" id="XP_022825539.1">
    <property type="nucleotide sequence ID" value="XM_022969771.1"/>
</dbReference>
<keyword evidence="3" id="KW-0732">Signal</keyword>
<feature type="domain" description="EGF-like" evidence="4">
    <location>
        <begin position="463"/>
        <end position="495"/>
    </location>
</feature>
<feature type="domain" description="EGF-like" evidence="4">
    <location>
        <begin position="363"/>
        <end position="394"/>
    </location>
</feature>
<feature type="domain" description="EGF-like" evidence="4">
    <location>
        <begin position="243"/>
        <end position="272"/>
    </location>
</feature>
<dbReference type="PANTHER" id="PTHR24047">
    <property type="entry name" value="FI01909P-RELATED"/>
    <property type="match status" value="1"/>
</dbReference>
<dbReference type="SMART" id="SM00181">
    <property type="entry name" value="EGF"/>
    <property type="match status" value="14"/>
</dbReference>
<accession>A0A9J7ITT6</accession>
<feature type="domain" description="EGF-like" evidence="4">
    <location>
        <begin position="212"/>
        <end position="241"/>
    </location>
</feature>
<feature type="compositionally biased region" description="Acidic residues" evidence="1">
    <location>
        <begin position="777"/>
        <end position="787"/>
    </location>
</feature>
<dbReference type="InterPro" id="IPR000742">
    <property type="entry name" value="EGF"/>
</dbReference>
<feature type="signal peptide" evidence="3">
    <location>
        <begin position="1"/>
        <end position="24"/>
    </location>
</feature>
<dbReference type="PANTHER" id="PTHR24047:SF29">
    <property type="entry name" value="EATER-RELATED"/>
    <property type="match status" value="1"/>
</dbReference>
<dbReference type="InterPro" id="IPR053255">
    <property type="entry name" value="EGF-like_domain"/>
</dbReference>
<feature type="domain" description="EGF-like" evidence="4">
    <location>
        <begin position="274"/>
        <end position="307"/>
    </location>
</feature>
<feature type="transmembrane region" description="Helical" evidence="2">
    <location>
        <begin position="714"/>
        <end position="734"/>
    </location>
</feature>
<keyword evidence="2" id="KW-0472">Membrane</keyword>
<feature type="domain" description="EGF-like" evidence="4">
    <location>
        <begin position="497"/>
        <end position="526"/>
    </location>
</feature>
<keyword evidence="5" id="KW-1185">Reference proteome</keyword>
<feature type="domain" description="EGF-like" evidence="4">
    <location>
        <begin position="135"/>
        <end position="177"/>
    </location>
</feature>
<feature type="domain" description="EGF-like" evidence="4">
    <location>
        <begin position="559"/>
        <end position="589"/>
    </location>
</feature>
<name>A0A9J7ITT6_SPOLT</name>
<sequence length="799" mass="87102">MCLKTIVFCLLVIILVELVSYTQALDDNGEGVCVVKLSSRQRRKKPYNVAINKWCGRRKCVVKRYKYETYLTWTNHTVCCNGWQHDSEQDICAPICSTGCNGGKCVSPDQCQCLSPAYLDPERPNTCITPVCSPTCFNSICHVNNTCICQENYTPYNSTHCFKCDEGYTADENLNCVPVCDQPCINSTCTAPNTCTCADGYRKKNDSTCEPICDCVNADCAGPHTCACHKGYVPLNKTVCVPKCNGCSHGECVAPNKCSCHKGYAKVNGVCKPQCTKACVNGYCSAPNVCSCKKGFVYNNSSAHVCVAPCDGSCKGYCDDDKGCVPWNCSTPIPAKGKRQQVQKTVCCPNYEYDSDQDKCLPVCYSPCINGTCVGVNECACTPPLTLYNNTVCIPSTCDNCEHGDCMAPNDCHCHKNYLNLNGACVPVCDNICVHGKCVEPNKCKCNDGYRPDPNDPYNCIPICDPACVNGTCVAHNKCICGVGYEKTKANWMCKPACVGCEYGDCISPNNCICHSGYDRIDLTCKPKCSSCSNGDCVAPEVCRCHEGYKLMDGRCSPICSPPCINGECLAPNNCSCNDGYDNRFGVCEPYCSKVCVNGHCSAPNFCTCNVGYVHDVTDYSLCIKPCIQPCKNGRCSPFSGECQCDIDFEYDNDTESCIPMKPVPCEDCEGKCDNVTKECRCLNVRPCFFKSDDLEVPAEVVASDEVKMAGMNMTLMAIGGACLLLLILVVVVMQRLWYKRNDYTASKPTHENSGLGSVVYTVPNTLINQRASGGPMDEDSGDENETTDGLIRQNTRLS</sequence>
<feature type="domain" description="EGF-like" evidence="4">
    <location>
        <begin position="428"/>
        <end position="461"/>
    </location>
</feature>
<evidence type="ECO:0000256" key="3">
    <source>
        <dbReference type="SAM" id="SignalP"/>
    </source>
</evidence>
<evidence type="ECO:0000313" key="5">
    <source>
        <dbReference type="Proteomes" id="UP000301870"/>
    </source>
</evidence>